<comment type="subunit">
    <text evidence="4 6">The basal body constitutes a major portion of the flagellar organelle and consists of five rings (E,L,P,S, and M) mounted on a central rod. The rod consists of about 26 subunits of FlgG in the distal portion, and FlgB, FlgC and FlgF are thought to build up the proximal portion of the rod with about 6 subunits each.</text>
</comment>
<proteinExistence type="inferred from homology"/>
<dbReference type="PANTHER" id="PTHR30435">
    <property type="entry name" value="FLAGELLAR PROTEIN"/>
    <property type="match status" value="1"/>
</dbReference>
<feature type="domain" description="Flagellar hook protein FlgE/F/G-like D1" evidence="9">
    <location>
        <begin position="81"/>
        <end position="145"/>
    </location>
</feature>
<feature type="domain" description="Flagellar basal-body/hook protein C-terminal" evidence="8">
    <location>
        <begin position="200"/>
        <end position="242"/>
    </location>
</feature>
<keyword evidence="11" id="KW-1185">Reference proteome</keyword>
<protein>
    <recommendedName>
        <fullName evidence="5 6">Flagellar basal-body rod protein FlgF</fullName>
    </recommendedName>
</protein>
<evidence type="ECO:0000259" key="7">
    <source>
        <dbReference type="Pfam" id="PF00460"/>
    </source>
</evidence>
<dbReference type="InterPro" id="IPR037925">
    <property type="entry name" value="FlgE/F/G-like"/>
</dbReference>
<evidence type="ECO:0000259" key="9">
    <source>
        <dbReference type="Pfam" id="PF22692"/>
    </source>
</evidence>
<dbReference type="NCBIfam" id="TIGR03506">
    <property type="entry name" value="FlgEFG_subfam"/>
    <property type="match status" value="1"/>
</dbReference>
<dbReference type="AlphaFoldDB" id="A0A7X5XQ96"/>
<gene>
    <name evidence="10" type="ORF">GGR90_001402</name>
</gene>
<evidence type="ECO:0000256" key="6">
    <source>
        <dbReference type="RuleBase" id="RU362116"/>
    </source>
</evidence>
<dbReference type="Pfam" id="PF22692">
    <property type="entry name" value="LlgE_F_G_D1"/>
    <property type="match status" value="1"/>
</dbReference>
<name>A0A7X5XQ96_9SPHN</name>
<keyword evidence="10" id="KW-0282">Flagellum</keyword>
<dbReference type="InterPro" id="IPR020013">
    <property type="entry name" value="Flagellar_FlgE/F/G"/>
</dbReference>
<evidence type="ECO:0000256" key="1">
    <source>
        <dbReference type="ARBA" id="ARBA00004117"/>
    </source>
</evidence>
<dbReference type="GO" id="GO:0030694">
    <property type="term" value="C:bacterial-type flagellum basal body, rod"/>
    <property type="evidence" value="ECO:0007669"/>
    <property type="project" value="UniProtKB-UniRule"/>
</dbReference>
<organism evidence="10 11">
    <name type="scientific">Sphingopyxis italica</name>
    <dbReference type="NCBI Taxonomy" id="1129133"/>
    <lineage>
        <taxon>Bacteria</taxon>
        <taxon>Pseudomonadati</taxon>
        <taxon>Pseudomonadota</taxon>
        <taxon>Alphaproteobacteria</taxon>
        <taxon>Sphingomonadales</taxon>
        <taxon>Sphingomonadaceae</taxon>
        <taxon>Sphingopyxis</taxon>
    </lineage>
</organism>
<keyword evidence="10" id="KW-0969">Cilium</keyword>
<evidence type="ECO:0000313" key="10">
    <source>
        <dbReference type="EMBL" id="NJB89250.1"/>
    </source>
</evidence>
<feature type="domain" description="Flagellar basal body rod protein N-terminal" evidence="7">
    <location>
        <begin position="5"/>
        <end position="35"/>
    </location>
</feature>
<evidence type="ECO:0000256" key="4">
    <source>
        <dbReference type="ARBA" id="ARBA00038560"/>
    </source>
</evidence>
<evidence type="ECO:0000313" key="11">
    <source>
        <dbReference type="Proteomes" id="UP000535078"/>
    </source>
</evidence>
<dbReference type="Proteomes" id="UP000535078">
    <property type="component" value="Unassembled WGS sequence"/>
</dbReference>
<dbReference type="InterPro" id="IPR010930">
    <property type="entry name" value="Flg_bb/hook_C_dom"/>
</dbReference>
<dbReference type="Pfam" id="PF06429">
    <property type="entry name" value="Flg_bbr_C"/>
    <property type="match status" value="1"/>
</dbReference>
<dbReference type="InterPro" id="IPR001444">
    <property type="entry name" value="Flag_bb_rod_N"/>
</dbReference>
<evidence type="ECO:0000256" key="3">
    <source>
        <dbReference type="ARBA" id="ARBA00023143"/>
    </source>
</evidence>
<sequence>MDRLIYTSLTAMRGSMSRQTAIANNLANAQTPGFRADIANAQSLWLDGSGLDARAMASEEVLGADMRAGTVTQTGRDLDIAMQGDALLVVQATNGEEAYTRRGDLQISPSGLLTTGDGHPVQGGQGPVTIPPADAISIDQEGRVWVVPQGGDPENPQEVDRLRLATPTGSEIAKGLDGLFRVKGEGILPDDPEARLLTRSLEGSNVTATSALVEMIEASRSWDTQLKMISDVRDMDSATANLMQLPR</sequence>
<dbReference type="SUPFAM" id="SSF117143">
    <property type="entry name" value="Flagellar hook protein flgE"/>
    <property type="match status" value="1"/>
</dbReference>
<dbReference type="Pfam" id="PF00460">
    <property type="entry name" value="Flg_bb_rod"/>
    <property type="match status" value="1"/>
</dbReference>
<evidence type="ECO:0000259" key="8">
    <source>
        <dbReference type="Pfam" id="PF06429"/>
    </source>
</evidence>
<dbReference type="EMBL" id="JAATIT010000001">
    <property type="protein sequence ID" value="NJB89250.1"/>
    <property type="molecule type" value="Genomic_DNA"/>
</dbReference>
<reference evidence="10 11" key="1">
    <citation type="submission" date="2020-03" db="EMBL/GenBank/DDBJ databases">
        <title>Genomic Encyclopedia of Type Strains, Phase IV (KMG-IV): sequencing the most valuable type-strain genomes for metagenomic binning, comparative biology and taxonomic classification.</title>
        <authorList>
            <person name="Goeker M."/>
        </authorList>
    </citation>
    <scope>NUCLEOTIDE SEQUENCE [LARGE SCALE GENOMIC DNA]</scope>
    <source>
        <strain evidence="10 11">DSM 25229</strain>
    </source>
</reference>
<evidence type="ECO:0000256" key="2">
    <source>
        <dbReference type="ARBA" id="ARBA00009677"/>
    </source>
</evidence>
<dbReference type="InterPro" id="IPR053967">
    <property type="entry name" value="LlgE_F_G-like_D1"/>
</dbReference>
<accession>A0A7X5XQ96</accession>
<dbReference type="PANTHER" id="PTHR30435:SF18">
    <property type="entry name" value="FLAGELLAR BASAL-BODY ROD PROTEIN FLGF"/>
    <property type="match status" value="1"/>
</dbReference>
<keyword evidence="10" id="KW-0966">Cell projection</keyword>
<comment type="similarity">
    <text evidence="2 6">Belongs to the flagella basal body rod proteins family.</text>
</comment>
<dbReference type="NCBIfam" id="NF009280">
    <property type="entry name" value="PRK12640.1"/>
    <property type="match status" value="1"/>
</dbReference>
<keyword evidence="3 6" id="KW-0975">Bacterial flagellum</keyword>
<dbReference type="GO" id="GO:0071978">
    <property type="term" value="P:bacterial-type flagellum-dependent swarming motility"/>
    <property type="evidence" value="ECO:0007669"/>
    <property type="project" value="TreeGrafter"/>
</dbReference>
<comment type="subcellular location">
    <subcellularLocation>
        <location evidence="1 6">Bacterial flagellum basal body</location>
    </subcellularLocation>
</comment>
<dbReference type="RefSeq" id="WP_167920614.1">
    <property type="nucleotide sequence ID" value="NZ_JAATIT010000001.1"/>
</dbReference>
<evidence type="ECO:0000256" key="5">
    <source>
        <dbReference type="ARBA" id="ARBA00040228"/>
    </source>
</evidence>
<comment type="caution">
    <text evidence="10">The sequence shown here is derived from an EMBL/GenBank/DDBJ whole genome shotgun (WGS) entry which is preliminary data.</text>
</comment>